<protein>
    <submittedName>
        <fullName evidence="1 2">Uncharacterized protein</fullName>
    </submittedName>
</protein>
<evidence type="ECO:0000313" key="2">
    <source>
        <dbReference type="EnsemblPlants" id="KEH30726"/>
    </source>
</evidence>
<sequence>MLTLLTNLFGFLQTEDIAHPLGLRVALEKQAKSNSFYVTQRSEDLIFTSSLTYFCCGQH</sequence>
<organism evidence="1 3">
    <name type="scientific">Medicago truncatula</name>
    <name type="common">Barrel medic</name>
    <name type="synonym">Medicago tribuloides</name>
    <dbReference type="NCBI Taxonomy" id="3880"/>
    <lineage>
        <taxon>Eukaryota</taxon>
        <taxon>Viridiplantae</taxon>
        <taxon>Streptophyta</taxon>
        <taxon>Embryophyta</taxon>
        <taxon>Tracheophyta</taxon>
        <taxon>Spermatophyta</taxon>
        <taxon>Magnoliopsida</taxon>
        <taxon>eudicotyledons</taxon>
        <taxon>Gunneridae</taxon>
        <taxon>Pentapetalae</taxon>
        <taxon>rosids</taxon>
        <taxon>fabids</taxon>
        <taxon>Fabales</taxon>
        <taxon>Fabaceae</taxon>
        <taxon>Papilionoideae</taxon>
        <taxon>50 kb inversion clade</taxon>
        <taxon>NPAAA clade</taxon>
        <taxon>Hologalegina</taxon>
        <taxon>IRL clade</taxon>
        <taxon>Trifolieae</taxon>
        <taxon>Medicago</taxon>
    </lineage>
</organism>
<dbReference type="EMBL" id="CM001220">
    <property type="protein sequence ID" value="KEH30726.1"/>
    <property type="molecule type" value="Genomic_DNA"/>
</dbReference>
<evidence type="ECO:0000313" key="3">
    <source>
        <dbReference type="Proteomes" id="UP000002051"/>
    </source>
</evidence>
<accession>A0A072UMW7</accession>
<proteinExistence type="predicted"/>
<dbReference type="EnsemblPlants" id="KEH30726">
    <property type="protein sequence ID" value="KEH30726"/>
    <property type="gene ID" value="MTR_4g079745"/>
</dbReference>
<name>A0A072UMW7_MEDTR</name>
<reference evidence="1 3" key="1">
    <citation type="journal article" date="2011" name="Nature">
        <title>The Medicago genome provides insight into the evolution of rhizobial symbioses.</title>
        <authorList>
            <person name="Young N.D."/>
            <person name="Debelle F."/>
            <person name="Oldroyd G.E."/>
            <person name="Geurts R."/>
            <person name="Cannon S.B."/>
            <person name="Udvardi M.K."/>
            <person name="Benedito V.A."/>
            <person name="Mayer K.F."/>
            <person name="Gouzy J."/>
            <person name="Schoof H."/>
            <person name="Van de Peer Y."/>
            <person name="Proost S."/>
            <person name="Cook D.R."/>
            <person name="Meyers B.C."/>
            <person name="Spannagl M."/>
            <person name="Cheung F."/>
            <person name="De Mita S."/>
            <person name="Krishnakumar V."/>
            <person name="Gundlach H."/>
            <person name="Zhou S."/>
            <person name="Mudge J."/>
            <person name="Bharti A.K."/>
            <person name="Murray J.D."/>
            <person name="Naoumkina M.A."/>
            <person name="Rosen B."/>
            <person name="Silverstein K.A."/>
            <person name="Tang H."/>
            <person name="Rombauts S."/>
            <person name="Zhao P.X."/>
            <person name="Zhou P."/>
            <person name="Barbe V."/>
            <person name="Bardou P."/>
            <person name="Bechner M."/>
            <person name="Bellec A."/>
            <person name="Berger A."/>
            <person name="Berges H."/>
            <person name="Bidwell S."/>
            <person name="Bisseling T."/>
            <person name="Choisne N."/>
            <person name="Couloux A."/>
            <person name="Denny R."/>
            <person name="Deshpande S."/>
            <person name="Dai X."/>
            <person name="Doyle J.J."/>
            <person name="Dudez A.M."/>
            <person name="Farmer A.D."/>
            <person name="Fouteau S."/>
            <person name="Franken C."/>
            <person name="Gibelin C."/>
            <person name="Gish J."/>
            <person name="Goldstein S."/>
            <person name="Gonzalez A.J."/>
            <person name="Green P.J."/>
            <person name="Hallab A."/>
            <person name="Hartog M."/>
            <person name="Hua A."/>
            <person name="Humphray S.J."/>
            <person name="Jeong D.H."/>
            <person name="Jing Y."/>
            <person name="Jocker A."/>
            <person name="Kenton S.M."/>
            <person name="Kim D.J."/>
            <person name="Klee K."/>
            <person name="Lai H."/>
            <person name="Lang C."/>
            <person name="Lin S."/>
            <person name="Macmil S.L."/>
            <person name="Magdelenat G."/>
            <person name="Matthews L."/>
            <person name="McCorrison J."/>
            <person name="Monaghan E.L."/>
            <person name="Mun J.H."/>
            <person name="Najar F.Z."/>
            <person name="Nicholson C."/>
            <person name="Noirot C."/>
            <person name="O'Bleness M."/>
            <person name="Paule C.R."/>
            <person name="Poulain J."/>
            <person name="Prion F."/>
            <person name="Qin B."/>
            <person name="Qu C."/>
            <person name="Retzel E.F."/>
            <person name="Riddle C."/>
            <person name="Sallet E."/>
            <person name="Samain S."/>
            <person name="Samson N."/>
            <person name="Sanders I."/>
            <person name="Saurat O."/>
            <person name="Scarpelli C."/>
            <person name="Schiex T."/>
            <person name="Segurens B."/>
            <person name="Severin A.J."/>
            <person name="Sherrier D.J."/>
            <person name="Shi R."/>
            <person name="Sims S."/>
            <person name="Singer S.R."/>
            <person name="Sinharoy S."/>
            <person name="Sterck L."/>
            <person name="Viollet A."/>
            <person name="Wang B.B."/>
            <person name="Wang K."/>
            <person name="Wang M."/>
            <person name="Wang X."/>
            <person name="Warfsmann J."/>
            <person name="Weissenbach J."/>
            <person name="White D.D."/>
            <person name="White J.D."/>
            <person name="Wiley G.B."/>
            <person name="Wincker P."/>
            <person name="Xing Y."/>
            <person name="Yang L."/>
            <person name="Yao Z."/>
            <person name="Ying F."/>
            <person name="Zhai J."/>
            <person name="Zhou L."/>
            <person name="Zuber A."/>
            <person name="Denarie J."/>
            <person name="Dixon R.A."/>
            <person name="May G.D."/>
            <person name="Schwartz D.C."/>
            <person name="Rogers J."/>
            <person name="Quetier F."/>
            <person name="Town C.D."/>
            <person name="Roe B.A."/>
        </authorList>
    </citation>
    <scope>NUCLEOTIDE SEQUENCE [LARGE SCALE GENOMIC DNA]</scope>
    <source>
        <strain evidence="1">A17</strain>
        <strain evidence="2 3">cv. Jemalong A17</strain>
    </source>
</reference>
<evidence type="ECO:0000313" key="1">
    <source>
        <dbReference type="EMBL" id="KEH30726.1"/>
    </source>
</evidence>
<dbReference type="HOGENOM" id="CLU_2964331_0_0_1"/>
<reference evidence="2" key="3">
    <citation type="submission" date="2015-04" db="UniProtKB">
        <authorList>
            <consortium name="EnsemblPlants"/>
        </authorList>
    </citation>
    <scope>IDENTIFICATION</scope>
    <source>
        <strain evidence="2">cv. Jemalong A17</strain>
    </source>
</reference>
<reference evidence="1 3" key="2">
    <citation type="journal article" date="2014" name="BMC Genomics">
        <title>An improved genome release (version Mt4.0) for the model legume Medicago truncatula.</title>
        <authorList>
            <person name="Tang H."/>
            <person name="Krishnakumar V."/>
            <person name="Bidwell S."/>
            <person name="Rosen B."/>
            <person name="Chan A."/>
            <person name="Zhou S."/>
            <person name="Gentzbittel L."/>
            <person name="Childs K.L."/>
            <person name="Yandell M."/>
            <person name="Gundlach H."/>
            <person name="Mayer K.F."/>
            <person name="Schwartz D.C."/>
            <person name="Town C.D."/>
        </authorList>
    </citation>
    <scope>GENOME REANNOTATION</scope>
    <source>
        <strain evidence="1">A17</strain>
        <strain evidence="2 3">cv. Jemalong A17</strain>
    </source>
</reference>
<dbReference type="AlphaFoldDB" id="A0A072UMW7"/>
<keyword evidence="3" id="KW-1185">Reference proteome</keyword>
<dbReference type="Proteomes" id="UP000002051">
    <property type="component" value="Chromosome 4"/>
</dbReference>
<gene>
    <name evidence="1" type="ordered locus">MTR_4g079745</name>
</gene>